<dbReference type="EMBL" id="JBJXBP010000003">
    <property type="protein sequence ID" value="KAL3839541.1"/>
    <property type="molecule type" value="Genomic_DNA"/>
</dbReference>
<comment type="caution">
    <text evidence="1">The sequence shown here is derived from an EMBL/GenBank/DDBJ whole genome shotgun (WGS) entry which is preliminary data.</text>
</comment>
<keyword evidence="2" id="KW-1185">Reference proteome</keyword>
<proteinExistence type="predicted"/>
<evidence type="ECO:0000313" key="2">
    <source>
        <dbReference type="Proteomes" id="UP001634393"/>
    </source>
</evidence>
<protein>
    <submittedName>
        <fullName evidence="1">Uncharacterized protein</fullName>
    </submittedName>
</protein>
<dbReference type="AlphaFoldDB" id="A0ABD3TQY2"/>
<gene>
    <name evidence="1" type="ORF">ACJIZ3_024132</name>
</gene>
<evidence type="ECO:0000313" key="1">
    <source>
        <dbReference type="EMBL" id="KAL3839541.1"/>
    </source>
</evidence>
<organism evidence="1 2">
    <name type="scientific">Penstemon smallii</name>
    <dbReference type="NCBI Taxonomy" id="265156"/>
    <lineage>
        <taxon>Eukaryota</taxon>
        <taxon>Viridiplantae</taxon>
        <taxon>Streptophyta</taxon>
        <taxon>Embryophyta</taxon>
        <taxon>Tracheophyta</taxon>
        <taxon>Spermatophyta</taxon>
        <taxon>Magnoliopsida</taxon>
        <taxon>eudicotyledons</taxon>
        <taxon>Gunneridae</taxon>
        <taxon>Pentapetalae</taxon>
        <taxon>asterids</taxon>
        <taxon>lamiids</taxon>
        <taxon>Lamiales</taxon>
        <taxon>Plantaginaceae</taxon>
        <taxon>Cheloneae</taxon>
        <taxon>Penstemon</taxon>
    </lineage>
</organism>
<sequence length="70" mass="7782">MGCKGYRKSTNRVAAANLFAFLHPSTFCNNNGVMTEWPKKSLVQSTSIARKVLTDDKKDRLESTGTMTNL</sequence>
<reference evidence="1 2" key="1">
    <citation type="submission" date="2024-12" db="EMBL/GenBank/DDBJ databases">
        <title>The unique morphological basis and parallel evolutionary history of personate flowers in Penstemon.</title>
        <authorList>
            <person name="Depatie T.H."/>
            <person name="Wessinger C.A."/>
        </authorList>
    </citation>
    <scope>NUCLEOTIDE SEQUENCE [LARGE SCALE GENOMIC DNA]</scope>
    <source>
        <strain evidence="1">WTNN_2</strain>
        <tissue evidence="1">Leaf</tissue>
    </source>
</reference>
<accession>A0ABD3TQY2</accession>
<name>A0ABD3TQY2_9LAMI</name>
<dbReference type="Proteomes" id="UP001634393">
    <property type="component" value="Unassembled WGS sequence"/>
</dbReference>